<dbReference type="OMA" id="YAYNEYT"/>
<protein>
    <recommendedName>
        <fullName evidence="5">Pentatricopeptide repeat-containing protein</fullName>
    </recommendedName>
</protein>
<accession>A0A0K9P1V1</accession>
<organism evidence="3 4">
    <name type="scientific">Zostera marina</name>
    <name type="common">Eelgrass</name>
    <dbReference type="NCBI Taxonomy" id="29655"/>
    <lineage>
        <taxon>Eukaryota</taxon>
        <taxon>Viridiplantae</taxon>
        <taxon>Streptophyta</taxon>
        <taxon>Embryophyta</taxon>
        <taxon>Tracheophyta</taxon>
        <taxon>Spermatophyta</taxon>
        <taxon>Magnoliopsida</taxon>
        <taxon>Liliopsida</taxon>
        <taxon>Zosteraceae</taxon>
        <taxon>Zostera</taxon>
    </lineage>
</organism>
<reference evidence="4" key="1">
    <citation type="journal article" date="2016" name="Nature">
        <title>The genome of the seagrass Zostera marina reveals angiosperm adaptation to the sea.</title>
        <authorList>
            <person name="Olsen J.L."/>
            <person name="Rouze P."/>
            <person name="Verhelst B."/>
            <person name="Lin Y.-C."/>
            <person name="Bayer T."/>
            <person name="Collen J."/>
            <person name="Dattolo E."/>
            <person name="De Paoli E."/>
            <person name="Dittami S."/>
            <person name="Maumus F."/>
            <person name="Michel G."/>
            <person name="Kersting A."/>
            <person name="Lauritano C."/>
            <person name="Lohaus R."/>
            <person name="Toepel M."/>
            <person name="Tonon T."/>
            <person name="Vanneste K."/>
            <person name="Amirebrahimi M."/>
            <person name="Brakel J."/>
            <person name="Bostroem C."/>
            <person name="Chovatia M."/>
            <person name="Grimwood J."/>
            <person name="Jenkins J.W."/>
            <person name="Jueterbock A."/>
            <person name="Mraz A."/>
            <person name="Stam W.T."/>
            <person name="Tice H."/>
            <person name="Bornberg-Bauer E."/>
            <person name="Green P.J."/>
            <person name="Pearson G.A."/>
            <person name="Procaccini G."/>
            <person name="Duarte C.M."/>
            <person name="Schmutz J."/>
            <person name="Reusch T.B.H."/>
            <person name="Van de Peer Y."/>
        </authorList>
    </citation>
    <scope>NUCLEOTIDE SEQUENCE [LARGE SCALE GENOMIC DNA]</scope>
    <source>
        <strain evidence="4">cv. Finnish</strain>
    </source>
</reference>
<dbReference type="EMBL" id="LFYR01001281">
    <property type="protein sequence ID" value="KMZ62959.1"/>
    <property type="molecule type" value="Genomic_DNA"/>
</dbReference>
<comment type="caution">
    <text evidence="3">The sequence shown here is derived from an EMBL/GenBank/DDBJ whole genome shotgun (WGS) entry which is preliminary data.</text>
</comment>
<gene>
    <name evidence="3" type="ORF">ZOSMA_430G00040</name>
</gene>
<dbReference type="InterPro" id="IPR046960">
    <property type="entry name" value="PPR_At4g14850-like_plant"/>
</dbReference>
<proteinExistence type="predicted"/>
<evidence type="ECO:0000256" key="1">
    <source>
        <dbReference type="ARBA" id="ARBA00022737"/>
    </source>
</evidence>
<feature type="repeat" description="PPR" evidence="2">
    <location>
        <begin position="10"/>
        <end position="44"/>
    </location>
</feature>
<name>A0A0K9P1V1_ZOSMR</name>
<dbReference type="Gene3D" id="1.25.40.10">
    <property type="entry name" value="Tetratricopeptide repeat domain"/>
    <property type="match status" value="1"/>
</dbReference>
<dbReference type="Proteomes" id="UP000036987">
    <property type="component" value="Unassembled WGS sequence"/>
</dbReference>
<evidence type="ECO:0000256" key="2">
    <source>
        <dbReference type="PROSITE-ProRule" id="PRU00708"/>
    </source>
</evidence>
<keyword evidence="4" id="KW-1185">Reference proteome</keyword>
<dbReference type="AlphaFoldDB" id="A0A0K9P1V1"/>
<dbReference type="PANTHER" id="PTHR47926">
    <property type="entry name" value="PENTATRICOPEPTIDE REPEAT-CONTAINING PROTEIN"/>
    <property type="match status" value="1"/>
</dbReference>
<dbReference type="OrthoDB" id="185373at2759"/>
<dbReference type="InterPro" id="IPR011990">
    <property type="entry name" value="TPR-like_helical_dom_sf"/>
</dbReference>
<sequence length="78" mass="8584">MEMERLSVRDVVSWTSMIMAYGSHGQASTDVELFNNMKKTNEKPDHITFLDVLFACAHGGLNDEGHSVTILIDATAAN</sequence>
<evidence type="ECO:0008006" key="5">
    <source>
        <dbReference type="Google" id="ProtNLM"/>
    </source>
</evidence>
<dbReference type="PROSITE" id="PS51375">
    <property type="entry name" value="PPR"/>
    <property type="match status" value="1"/>
</dbReference>
<keyword evidence="1" id="KW-0677">Repeat</keyword>
<dbReference type="GO" id="GO:0009451">
    <property type="term" value="P:RNA modification"/>
    <property type="evidence" value="ECO:0007669"/>
    <property type="project" value="InterPro"/>
</dbReference>
<dbReference type="Pfam" id="PF13041">
    <property type="entry name" value="PPR_2"/>
    <property type="match status" value="1"/>
</dbReference>
<dbReference type="GO" id="GO:0003723">
    <property type="term" value="F:RNA binding"/>
    <property type="evidence" value="ECO:0007669"/>
    <property type="project" value="InterPro"/>
</dbReference>
<evidence type="ECO:0000313" key="3">
    <source>
        <dbReference type="EMBL" id="KMZ62959.1"/>
    </source>
</evidence>
<dbReference type="PANTHER" id="PTHR47926:SF452">
    <property type="entry name" value="PENTATRICOPEPTIDE REPEAT-CONTAINING PROTEIN"/>
    <property type="match status" value="1"/>
</dbReference>
<evidence type="ECO:0000313" key="4">
    <source>
        <dbReference type="Proteomes" id="UP000036987"/>
    </source>
</evidence>
<dbReference type="InterPro" id="IPR002885">
    <property type="entry name" value="PPR_rpt"/>
</dbReference>